<dbReference type="EC" id="2.7.7.101" evidence="12"/>
<dbReference type="InterPro" id="IPR030846">
    <property type="entry name" value="DnaG_bac"/>
</dbReference>
<sequence length="626" mass="68377">MSLTPQFLDELRARTLLSALVAKSVKLQKAGREFRACCPFHNEKTPSFYVNDDKGFYHCFGCGAHGDAIRWMTDQRGLPFIDAVKELVQAAGMEMPEQDRRSAEKAERAKGLHEAMADAAAWFVEKLNGIEGAEARSVLKRRGITEEIARGFGLGFAPDSRGKLRDALKTYGDAMLVEAGMLIQVEEKEPYDRFRGRLMIPIRDVRGRVIAFGGRIIGDGEPKYLNSPETPLFDKGRTLYNLDRAQAAARKSGRIVAVEGYMDVIALAQAGFEEAVAPLGTALTEHQLERLWRMAEVPLLCFDGDAAGQKAALRAAHRALPMLQPGRSLAFVTLPDGLDPDDLVRTRGAAAFEALLGAAQPLVDRLWQSEVAAEPLDTPEQRAGLKRRLSALAETIADSNVKHEYLAEFRARTDAHFGRGPRSFAPREQRGAGAPARGKRDRRGNWQPPEAPPSATARSLGTVGLDPILARAVLAGLIRHPAEIARHMEVLGSLRSASGALGKLFEAVIDVALEDRQLDSGKVLTILARSGFNSVASDLLRADTLPFSFTRNQADEARAREDLNEAIAVMVAQPAVDAALAEATAALSRDGSEEAFTRQVALSRKRQELESRLANLMLADEEDFED</sequence>
<keyword evidence="1 12" id="KW-0240">DNA-directed RNA polymerase</keyword>
<feature type="region of interest" description="Disordered" evidence="14">
    <location>
        <begin position="417"/>
        <end position="459"/>
    </location>
</feature>
<dbReference type="Gene3D" id="3.90.980.10">
    <property type="entry name" value="DNA primase, catalytic core, N-terminal domain"/>
    <property type="match status" value="1"/>
</dbReference>
<organism evidence="16">
    <name type="scientific">Sphingomonas psychrotolerans</name>
    <dbReference type="NCBI Taxonomy" id="1327635"/>
    <lineage>
        <taxon>Bacteria</taxon>
        <taxon>Pseudomonadati</taxon>
        <taxon>Pseudomonadota</taxon>
        <taxon>Alphaproteobacteria</taxon>
        <taxon>Sphingomonadales</taxon>
        <taxon>Sphingomonadaceae</taxon>
        <taxon>Sphingomonas</taxon>
    </lineage>
</organism>
<dbReference type="PROSITE" id="PS50880">
    <property type="entry name" value="TOPRIM"/>
    <property type="match status" value="1"/>
</dbReference>
<comment type="function">
    <text evidence="12 13">RNA polymerase that catalyzes the synthesis of short RNA molecules used as primers for DNA polymerase during DNA replication.</text>
</comment>
<name>A0ABU3N0K1_9SPHN</name>
<dbReference type="Pfam" id="PF01807">
    <property type="entry name" value="Zn_ribbon_DnaG"/>
    <property type="match status" value="1"/>
</dbReference>
<dbReference type="InterPro" id="IPR036977">
    <property type="entry name" value="DNA_primase_Znf_CHC2"/>
</dbReference>
<dbReference type="Pfam" id="PF13662">
    <property type="entry name" value="Toprim_4"/>
    <property type="match status" value="1"/>
</dbReference>
<keyword evidence="7 12" id="KW-0863">Zinc-finger</keyword>
<dbReference type="CDD" id="cd03364">
    <property type="entry name" value="TOPRIM_DnaG_primases"/>
    <property type="match status" value="1"/>
</dbReference>
<dbReference type="PANTHER" id="PTHR30313">
    <property type="entry name" value="DNA PRIMASE"/>
    <property type="match status" value="1"/>
</dbReference>
<proteinExistence type="inferred from homology"/>
<dbReference type="InterPro" id="IPR002694">
    <property type="entry name" value="Znf_CHC2"/>
</dbReference>
<evidence type="ECO:0000259" key="15">
    <source>
        <dbReference type="PROSITE" id="PS50880"/>
    </source>
</evidence>
<feature type="domain" description="Toprim" evidence="15">
    <location>
        <begin position="253"/>
        <end position="335"/>
    </location>
</feature>
<accession>A0ABU3N0K1</accession>
<evidence type="ECO:0000256" key="8">
    <source>
        <dbReference type="ARBA" id="ARBA00022833"/>
    </source>
</evidence>
<keyword evidence="5 12" id="KW-0235">DNA replication</keyword>
<keyword evidence="2 12" id="KW-0639">Primosome</keyword>
<protein>
    <recommendedName>
        <fullName evidence="12 13">DNA primase</fullName>
        <ecNumber evidence="12">2.7.7.101</ecNumber>
    </recommendedName>
</protein>
<evidence type="ECO:0000256" key="2">
    <source>
        <dbReference type="ARBA" id="ARBA00022515"/>
    </source>
</evidence>
<dbReference type="InterPro" id="IPR013264">
    <property type="entry name" value="DNAG_N"/>
</dbReference>
<keyword evidence="9" id="KW-0460">Magnesium</keyword>
<evidence type="ECO:0000256" key="5">
    <source>
        <dbReference type="ARBA" id="ARBA00022705"/>
    </source>
</evidence>
<dbReference type="PIRSF" id="PIRSF002811">
    <property type="entry name" value="DnaG"/>
    <property type="match status" value="1"/>
</dbReference>
<dbReference type="Gene3D" id="3.40.1360.10">
    <property type="match status" value="1"/>
</dbReference>
<evidence type="ECO:0000256" key="3">
    <source>
        <dbReference type="ARBA" id="ARBA00022679"/>
    </source>
</evidence>
<dbReference type="SMART" id="SM00493">
    <property type="entry name" value="TOPRIM"/>
    <property type="match status" value="1"/>
</dbReference>
<evidence type="ECO:0000256" key="12">
    <source>
        <dbReference type="HAMAP-Rule" id="MF_00974"/>
    </source>
</evidence>
<dbReference type="InterPro" id="IPR037068">
    <property type="entry name" value="DNA_primase_core_N_sf"/>
</dbReference>
<feature type="zinc finger region" description="CHC2-type" evidence="12">
    <location>
        <begin position="38"/>
        <end position="62"/>
    </location>
</feature>
<comment type="cofactor">
    <cofactor evidence="12 13">
        <name>Zn(2+)</name>
        <dbReference type="ChEBI" id="CHEBI:29105"/>
    </cofactor>
    <text evidence="12 13">Binds 1 zinc ion per monomer.</text>
</comment>
<reference evidence="16" key="1">
    <citation type="submission" date="2022-04" db="EMBL/GenBank/DDBJ databases">
        <title>Tomato heritable bacteria conferring resistance against bacterial wilt.</title>
        <authorList>
            <person name="Yin J."/>
        </authorList>
    </citation>
    <scope>NUCLEOTIDE SEQUENCE</scope>
    <source>
        <strain evidence="16">Cra20</strain>
    </source>
</reference>
<comment type="catalytic activity">
    <reaction evidence="12">
        <text>ssDNA + n NTP = ssDNA/pppN(pN)n-1 hybrid + (n-1) diphosphate.</text>
        <dbReference type="EC" id="2.7.7.101"/>
    </reaction>
</comment>
<dbReference type="SUPFAM" id="SSF57783">
    <property type="entry name" value="Zinc beta-ribbon"/>
    <property type="match status" value="1"/>
</dbReference>
<evidence type="ECO:0000256" key="9">
    <source>
        <dbReference type="ARBA" id="ARBA00022842"/>
    </source>
</evidence>
<evidence type="ECO:0000256" key="1">
    <source>
        <dbReference type="ARBA" id="ARBA00022478"/>
    </source>
</evidence>
<evidence type="ECO:0000256" key="13">
    <source>
        <dbReference type="PIRNR" id="PIRNR002811"/>
    </source>
</evidence>
<dbReference type="SMART" id="SM00400">
    <property type="entry name" value="ZnF_CHCC"/>
    <property type="match status" value="1"/>
</dbReference>
<dbReference type="EMBL" id="JALMLT010000001">
    <property type="protein sequence ID" value="MDT8758065.1"/>
    <property type="molecule type" value="Genomic_DNA"/>
</dbReference>
<keyword evidence="6 12" id="KW-0479">Metal-binding</keyword>
<evidence type="ECO:0000256" key="10">
    <source>
        <dbReference type="ARBA" id="ARBA00023125"/>
    </source>
</evidence>
<dbReference type="InterPro" id="IPR006171">
    <property type="entry name" value="TOPRIM_dom"/>
</dbReference>
<keyword evidence="10 12" id="KW-0238">DNA-binding</keyword>
<dbReference type="InterPro" id="IPR034151">
    <property type="entry name" value="TOPRIM_DnaG_bac"/>
</dbReference>
<dbReference type="HAMAP" id="MF_00974">
    <property type="entry name" value="DNA_primase_DnaG"/>
    <property type="match status" value="1"/>
</dbReference>
<dbReference type="NCBIfam" id="TIGR01391">
    <property type="entry name" value="dnaG"/>
    <property type="match status" value="1"/>
</dbReference>
<gene>
    <name evidence="12 16" type="primary">dnaG</name>
    <name evidence="16" type="ORF">MZO42_05090</name>
</gene>
<dbReference type="InterPro" id="IPR006295">
    <property type="entry name" value="DNA_primase_DnaG"/>
</dbReference>
<keyword evidence="11 12" id="KW-0804">Transcription</keyword>
<keyword evidence="8 12" id="KW-0862">Zinc</keyword>
<dbReference type="SUPFAM" id="SSF56731">
    <property type="entry name" value="DNA primase core"/>
    <property type="match status" value="1"/>
</dbReference>
<evidence type="ECO:0000256" key="11">
    <source>
        <dbReference type="ARBA" id="ARBA00023163"/>
    </source>
</evidence>
<evidence type="ECO:0000256" key="4">
    <source>
        <dbReference type="ARBA" id="ARBA00022695"/>
    </source>
</evidence>
<comment type="caution">
    <text evidence="16">The sequence shown here is derived from an EMBL/GenBank/DDBJ whole genome shotgun (WGS) entry which is preliminary data.</text>
</comment>
<comment type="subunit">
    <text evidence="12">Monomer. Interacts with DnaB.</text>
</comment>
<evidence type="ECO:0000313" key="16">
    <source>
        <dbReference type="EMBL" id="MDT8758065.1"/>
    </source>
</evidence>
<evidence type="ECO:0000256" key="6">
    <source>
        <dbReference type="ARBA" id="ARBA00022723"/>
    </source>
</evidence>
<comment type="similarity">
    <text evidence="12 13">Belongs to the DnaG primase family.</text>
</comment>
<keyword evidence="4 12" id="KW-0548">Nucleotidyltransferase</keyword>
<dbReference type="InterPro" id="IPR050219">
    <property type="entry name" value="DnaG_primase"/>
</dbReference>
<keyword evidence="3 12" id="KW-0808">Transferase</keyword>
<dbReference type="Pfam" id="PF08275">
    <property type="entry name" value="DNAG_N"/>
    <property type="match status" value="1"/>
</dbReference>
<evidence type="ECO:0000256" key="14">
    <source>
        <dbReference type="SAM" id="MobiDB-lite"/>
    </source>
</evidence>
<comment type="domain">
    <text evidence="12">Contains an N-terminal zinc-binding domain, a central core domain that contains the primase activity, and a C-terminal DnaB-binding domain.</text>
</comment>
<evidence type="ECO:0000256" key="7">
    <source>
        <dbReference type="ARBA" id="ARBA00022771"/>
    </source>
</evidence>
<dbReference type="Gene3D" id="3.90.580.10">
    <property type="entry name" value="Zinc finger, CHC2-type domain"/>
    <property type="match status" value="1"/>
</dbReference>
<dbReference type="PANTHER" id="PTHR30313:SF2">
    <property type="entry name" value="DNA PRIMASE"/>
    <property type="match status" value="1"/>
</dbReference>